<dbReference type="Ensembl" id="ENSCSRT00000008676.1">
    <property type="protein sequence ID" value="ENSCSRP00000008392.1"/>
    <property type="gene ID" value="ENSCSRG00000006231.1"/>
</dbReference>
<comment type="subcellular location">
    <subcellularLocation>
        <location evidence="3">Chromosome</location>
        <location evidence="3">Centromere</location>
    </subcellularLocation>
    <subcellularLocation>
        <location evidence="2">Cytoplasm</location>
        <location evidence="2">Cytoskeleton</location>
        <location evidence="2">Spindle</location>
    </subcellularLocation>
    <subcellularLocation>
        <location evidence="1">Nucleus</location>
    </subcellularLocation>
</comment>
<reference evidence="18" key="2">
    <citation type="submission" date="2025-09" db="UniProtKB">
        <authorList>
            <consortium name="Ensembl"/>
        </authorList>
    </citation>
    <scope>IDENTIFICATION</scope>
</reference>
<evidence type="ECO:0000256" key="16">
    <source>
        <dbReference type="ARBA" id="ARBA00023306"/>
    </source>
</evidence>
<keyword evidence="12" id="KW-0862">Zinc</keyword>
<evidence type="ECO:0000256" key="3">
    <source>
        <dbReference type="ARBA" id="ARBA00004584"/>
    </source>
</evidence>
<dbReference type="InterPro" id="IPR051190">
    <property type="entry name" value="Baculoviral_IAP"/>
</dbReference>
<dbReference type="GO" id="GO:0007059">
    <property type="term" value="P:chromosome segregation"/>
    <property type="evidence" value="ECO:0007669"/>
    <property type="project" value="UniProtKB-KW"/>
</dbReference>
<evidence type="ECO:0000256" key="6">
    <source>
        <dbReference type="ARBA" id="ARBA00022490"/>
    </source>
</evidence>
<evidence type="ECO:0000256" key="4">
    <source>
        <dbReference type="ARBA" id="ARBA00006672"/>
    </source>
</evidence>
<dbReference type="PANTHER" id="PTHR46771">
    <property type="entry name" value="DETERIN"/>
    <property type="match status" value="1"/>
</dbReference>
<dbReference type="SMART" id="SM00238">
    <property type="entry name" value="BIR"/>
    <property type="match status" value="1"/>
</dbReference>
<dbReference type="GO" id="GO:0046872">
    <property type="term" value="F:metal ion binding"/>
    <property type="evidence" value="ECO:0007669"/>
    <property type="project" value="UniProtKB-KW"/>
</dbReference>
<keyword evidence="10" id="KW-0498">Mitosis</keyword>
<evidence type="ECO:0000256" key="10">
    <source>
        <dbReference type="ARBA" id="ARBA00022776"/>
    </source>
</evidence>
<dbReference type="GO" id="GO:0051301">
    <property type="term" value="P:cell division"/>
    <property type="evidence" value="ECO:0007669"/>
    <property type="project" value="UniProtKB-KW"/>
</dbReference>
<dbReference type="GO" id="GO:0005819">
    <property type="term" value="C:spindle"/>
    <property type="evidence" value="ECO:0007669"/>
    <property type="project" value="UniProtKB-SubCell"/>
</dbReference>
<name>A0A8C3S3T9_CHESE</name>
<keyword evidence="5" id="KW-0158">Chromosome</keyword>
<keyword evidence="7" id="KW-0597">Phosphoprotein</keyword>
<dbReference type="AlphaFoldDB" id="A0A8C3S3T9"/>
<keyword evidence="15" id="KW-0539">Nucleus</keyword>
<dbReference type="GO" id="GO:0000775">
    <property type="term" value="C:chromosome, centromeric region"/>
    <property type="evidence" value="ECO:0007669"/>
    <property type="project" value="UniProtKB-SubCell"/>
</dbReference>
<keyword evidence="11" id="KW-0159">Chromosome partition</keyword>
<evidence type="ECO:0000256" key="11">
    <source>
        <dbReference type="ARBA" id="ARBA00022829"/>
    </source>
</evidence>
<keyword evidence="9" id="KW-0479">Metal-binding</keyword>
<evidence type="ECO:0000256" key="8">
    <source>
        <dbReference type="ARBA" id="ARBA00022618"/>
    </source>
</evidence>
<sequence length="104" mass="11976">HWLFTEGCASTPEQMAAAGFIHCPSENGPDVVQCFCCFKELEGWEPDDDPIDDPVDLTLQEFKKLNKERMRNVIKKQISQKVTEFNEDSQVRFSIRQIIVMALL</sequence>
<evidence type="ECO:0000313" key="18">
    <source>
        <dbReference type="Ensembl" id="ENSCSRP00000008392.1"/>
    </source>
</evidence>
<keyword evidence="14" id="KW-0206">Cytoskeleton</keyword>
<dbReference type="Pfam" id="PF00653">
    <property type="entry name" value="BIR"/>
    <property type="match status" value="1"/>
</dbReference>
<dbReference type="InterPro" id="IPR001370">
    <property type="entry name" value="BIR_rpt"/>
</dbReference>
<dbReference type="GO" id="GO:0005634">
    <property type="term" value="C:nucleus"/>
    <property type="evidence" value="ECO:0007669"/>
    <property type="project" value="UniProtKB-SubCell"/>
</dbReference>
<evidence type="ECO:0008006" key="20">
    <source>
        <dbReference type="Google" id="ProtNLM"/>
    </source>
</evidence>
<evidence type="ECO:0000313" key="19">
    <source>
        <dbReference type="Proteomes" id="UP000694403"/>
    </source>
</evidence>
<keyword evidence="19" id="KW-1185">Reference proteome</keyword>
<evidence type="ECO:0000256" key="2">
    <source>
        <dbReference type="ARBA" id="ARBA00004186"/>
    </source>
</evidence>
<protein>
    <recommendedName>
        <fullName evidence="20">BIRC5</fullName>
    </recommendedName>
</protein>
<organism evidence="18 19">
    <name type="scientific">Chelydra serpentina</name>
    <name type="common">Snapping turtle</name>
    <name type="synonym">Testudo serpentina</name>
    <dbReference type="NCBI Taxonomy" id="8475"/>
    <lineage>
        <taxon>Eukaryota</taxon>
        <taxon>Metazoa</taxon>
        <taxon>Chordata</taxon>
        <taxon>Craniata</taxon>
        <taxon>Vertebrata</taxon>
        <taxon>Euteleostomi</taxon>
        <taxon>Archelosauria</taxon>
        <taxon>Testudinata</taxon>
        <taxon>Testudines</taxon>
        <taxon>Cryptodira</taxon>
        <taxon>Durocryptodira</taxon>
        <taxon>Americhelydia</taxon>
        <taxon>Chelydroidea</taxon>
        <taxon>Chelydridae</taxon>
        <taxon>Chelydra</taxon>
    </lineage>
</organism>
<accession>A0A8C3S3T9</accession>
<keyword evidence="8" id="KW-0132">Cell division</keyword>
<evidence type="ECO:0000256" key="9">
    <source>
        <dbReference type="ARBA" id="ARBA00022723"/>
    </source>
</evidence>
<evidence type="ECO:0000256" key="1">
    <source>
        <dbReference type="ARBA" id="ARBA00004123"/>
    </source>
</evidence>
<evidence type="ECO:0000256" key="14">
    <source>
        <dbReference type="ARBA" id="ARBA00023212"/>
    </source>
</evidence>
<proteinExistence type="inferred from homology"/>
<dbReference type="PROSITE" id="PS50143">
    <property type="entry name" value="BIR_REPEAT_2"/>
    <property type="match status" value="1"/>
</dbReference>
<keyword evidence="16" id="KW-0131">Cell cycle</keyword>
<keyword evidence="13" id="KW-0832">Ubl conjugation</keyword>
<evidence type="ECO:0000256" key="7">
    <source>
        <dbReference type="ARBA" id="ARBA00022553"/>
    </source>
</evidence>
<comment type="similarity">
    <text evidence="4">Belongs to the IAP family.</text>
</comment>
<evidence type="ECO:0000256" key="15">
    <source>
        <dbReference type="ARBA" id="ARBA00023242"/>
    </source>
</evidence>
<evidence type="ECO:0000256" key="12">
    <source>
        <dbReference type="ARBA" id="ARBA00022833"/>
    </source>
</evidence>
<keyword evidence="17" id="KW-0137">Centromere</keyword>
<evidence type="ECO:0000256" key="17">
    <source>
        <dbReference type="ARBA" id="ARBA00023328"/>
    </source>
</evidence>
<evidence type="ECO:0000256" key="5">
    <source>
        <dbReference type="ARBA" id="ARBA00022454"/>
    </source>
</evidence>
<evidence type="ECO:0000256" key="13">
    <source>
        <dbReference type="ARBA" id="ARBA00022843"/>
    </source>
</evidence>
<reference evidence="18" key="1">
    <citation type="submission" date="2025-08" db="UniProtKB">
        <authorList>
            <consortium name="Ensembl"/>
        </authorList>
    </citation>
    <scope>IDENTIFICATION</scope>
</reference>
<dbReference type="Gene3D" id="1.10.1170.10">
    <property type="entry name" value="Inhibitor Of Apoptosis Protein (2mihbC-IAP-1), Chain A"/>
    <property type="match status" value="1"/>
</dbReference>
<dbReference type="Proteomes" id="UP000694403">
    <property type="component" value="Unplaced"/>
</dbReference>
<dbReference type="PANTHER" id="PTHR46771:SF3">
    <property type="entry name" value="BACULOVIRAL IAP REPEAT-CONTAINING PROTEIN 5"/>
    <property type="match status" value="1"/>
</dbReference>
<dbReference type="SUPFAM" id="SSF57924">
    <property type="entry name" value="Inhibitor of apoptosis (IAP) repeat"/>
    <property type="match status" value="1"/>
</dbReference>
<keyword evidence="6" id="KW-0963">Cytoplasm</keyword>